<accession>A0ACC3S7G5</accession>
<reference evidence="1" key="1">
    <citation type="submission" date="2024-02" db="EMBL/GenBank/DDBJ databases">
        <title>Metagenome Assembled Genome of Zalaria obscura JY119.</title>
        <authorList>
            <person name="Vighnesh L."/>
            <person name="Jagadeeshwari U."/>
            <person name="Venkata Ramana C."/>
            <person name="Sasikala C."/>
        </authorList>
    </citation>
    <scope>NUCLEOTIDE SEQUENCE</scope>
    <source>
        <strain evidence="1">JY119</strain>
    </source>
</reference>
<keyword evidence="2" id="KW-1185">Reference proteome</keyword>
<gene>
    <name evidence="1" type="ORF">M8818_006293</name>
</gene>
<name>A0ACC3S7G5_9PEZI</name>
<dbReference type="Proteomes" id="UP001320706">
    <property type="component" value="Unassembled WGS sequence"/>
</dbReference>
<evidence type="ECO:0000313" key="2">
    <source>
        <dbReference type="Proteomes" id="UP001320706"/>
    </source>
</evidence>
<proteinExistence type="predicted"/>
<comment type="caution">
    <text evidence="1">The sequence shown here is derived from an EMBL/GenBank/DDBJ whole genome shotgun (WGS) entry which is preliminary data.</text>
</comment>
<evidence type="ECO:0000313" key="1">
    <source>
        <dbReference type="EMBL" id="KAK8200973.1"/>
    </source>
</evidence>
<protein>
    <submittedName>
        <fullName evidence="1">Uncharacterized protein</fullName>
    </submittedName>
</protein>
<dbReference type="EMBL" id="JAMKPW020000038">
    <property type="protein sequence ID" value="KAK8200973.1"/>
    <property type="molecule type" value="Genomic_DNA"/>
</dbReference>
<organism evidence="1 2">
    <name type="scientific">Zalaria obscura</name>
    <dbReference type="NCBI Taxonomy" id="2024903"/>
    <lineage>
        <taxon>Eukaryota</taxon>
        <taxon>Fungi</taxon>
        <taxon>Dikarya</taxon>
        <taxon>Ascomycota</taxon>
        <taxon>Pezizomycotina</taxon>
        <taxon>Dothideomycetes</taxon>
        <taxon>Dothideomycetidae</taxon>
        <taxon>Dothideales</taxon>
        <taxon>Zalariaceae</taxon>
        <taxon>Zalaria</taxon>
    </lineage>
</organism>
<sequence length="1009" mass="110264">MVQPSWLIALQELKAIPTPETTLQCLRRIKNDIIGHEQRKELVVKYGVLEPLTEILESCVKASGKKSTQQINGSGFGTKNYDVHWGIEDEIRLQATLIVGSLANGGPAFVSPIFNSKALPLLLSALSPDHVPSRVIIASLRSLNNIATARFSLKLTHDHVPSCHTIYTQESLENFVALLQQQPSSLVAQQQVLYTANLIALTCQDDDTGEKLVKAGVVDALASHIAMFAAPQGHSMHVPNTLHSNERRLQLILRGVMRAIAAIAGGSAYRAYRFILSPSLRKVFSTPIRRALLDTNPLVIRSSISGHAGRPNDALPLGQLLPKVLAPQSKSVSFGSQSFPALASLASSRYGMEQSGGDVGVSSPLFVWLLHTARTQYGTTRLAALRLLARVNVALNANQGVPNSDTLNRVREKERQMALLAIPLAVKLVQEAAGAMPETCQDPSEFLEIQEDACLVLAELIHNMPELQKTAFEAKSCVQSIAQILRKSFDPVTLARPMWSAQTQGWGHAPDSGPSSTLGDPGLLPEIAHAMKCRQGALEALAGIAEREDAHRKAIVDSGIIQFLIDSLTPLPKSVAPFSSSGRNQITSPKDGNTIPVLIAACHAARYIARSVALLRTSLIDVGIAKPIFTLLQHPNNAVKVAATDVSCNLVLEFSPMRQDFISAGAVRTLCDHATQSDPELRRASLWALKHLVLNAPLDMKIACLEELGTGWLIQAIQGEHRSDMQASPTLGMGTPNAVGEQVDLLNAPESPDMDLDLSEDEQADDEDGDIMYDQNGNGTRYQSSGIRTTLKPVNMRSQLRLLRENEQSPYLRARREDIVVQEQALDFIRNFMNGDDSAQAIDHILSPATIGANRLFELIISKLKPTIQYSPGQTPARHVPGSQSRSMFQPQEIIFAAIQIIVHIAAGAARHKQLLIAQKHLLSAMLPHFNSPDRKIRVICVWAVSNLTWEEDSTDRENARARAHELRALGIEDKVKGLAHDSDLDVRERTKTAMKQFDMAFDGGNRHR</sequence>